<reference evidence="1" key="3">
    <citation type="submission" date="2023-05" db="EMBL/GenBank/DDBJ databases">
        <authorList>
            <person name="Smith C.H."/>
        </authorList>
    </citation>
    <scope>NUCLEOTIDE SEQUENCE</scope>
    <source>
        <strain evidence="1">CHS0354</strain>
        <tissue evidence="1">Mantle</tissue>
    </source>
</reference>
<evidence type="ECO:0000313" key="2">
    <source>
        <dbReference type="Proteomes" id="UP001195483"/>
    </source>
</evidence>
<dbReference type="EMBL" id="JAEAOA010000815">
    <property type="protein sequence ID" value="KAK3602346.1"/>
    <property type="molecule type" value="Genomic_DNA"/>
</dbReference>
<gene>
    <name evidence="1" type="ORF">CHS0354_013338</name>
</gene>
<name>A0AAE0T248_9BIVA</name>
<reference evidence="1" key="2">
    <citation type="journal article" date="2021" name="Genome Biol. Evol.">
        <title>Developing a high-quality reference genome for a parasitic bivalve with doubly uniparental inheritance (Bivalvia: Unionida).</title>
        <authorList>
            <person name="Smith C.H."/>
        </authorList>
    </citation>
    <scope>NUCLEOTIDE SEQUENCE</scope>
    <source>
        <strain evidence="1">CHS0354</strain>
        <tissue evidence="1">Mantle</tissue>
    </source>
</reference>
<reference evidence="1" key="1">
    <citation type="journal article" date="2021" name="Genome Biol. Evol.">
        <title>A High-Quality Reference Genome for a Parasitic Bivalve with Doubly Uniparental Inheritance (Bivalvia: Unionida).</title>
        <authorList>
            <person name="Smith C.H."/>
        </authorList>
    </citation>
    <scope>NUCLEOTIDE SEQUENCE</scope>
    <source>
        <strain evidence="1">CHS0354</strain>
    </source>
</reference>
<dbReference type="AlphaFoldDB" id="A0AAE0T248"/>
<comment type="caution">
    <text evidence="1">The sequence shown here is derived from an EMBL/GenBank/DDBJ whole genome shotgun (WGS) entry which is preliminary data.</text>
</comment>
<evidence type="ECO:0000313" key="1">
    <source>
        <dbReference type="EMBL" id="KAK3602346.1"/>
    </source>
</evidence>
<protein>
    <submittedName>
        <fullName evidence="1">Uncharacterized protein</fullName>
    </submittedName>
</protein>
<proteinExistence type="predicted"/>
<sequence>MSAGHLAPSEIRMPPTFATEKKINFIYSVDGRDSKQYQNPKVHVPANGLLDEDCPGIDVSLNR</sequence>
<organism evidence="1 2">
    <name type="scientific">Potamilus streckersoni</name>
    <dbReference type="NCBI Taxonomy" id="2493646"/>
    <lineage>
        <taxon>Eukaryota</taxon>
        <taxon>Metazoa</taxon>
        <taxon>Spiralia</taxon>
        <taxon>Lophotrochozoa</taxon>
        <taxon>Mollusca</taxon>
        <taxon>Bivalvia</taxon>
        <taxon>Autobranchia</taxon>
        <taxon>Heteroconchia</taxon>
        <taxon>Palaeoheterodonta</taxon>
        <taxon>Unionida</taxon>
        <taxon>Unionoidea</taxon>
        <taxon>Unionidae</taxon>
        <taxon>Ambleminae</taxon>
        <taxon>Lampsilini</taxon>
        <taxon>Potamilus</taxon>
    </lineage>
</organism>
<keyword evidence="2" id="KW-1185">Reference proteome</keyword>
<accession>A0AAE0T248</accession>
<dbReference type="Proteomes" id="UP001195483">
    <property type="component" value="Unassembled WGS sequence"/>
</dbReference>